<keyword evidence="3" id="KW-1185">Reference proteome</keyword>
<dbReference type="Proteomes" id="UP000016511">
    <property type="component" value="Unassembled WGS sequence"/>
</dbReference>
<dbReference type="STRING" id="649747.HMPREF0083_02603"/>
<proteinExistence type="predicted"/>
<dbReference type="EMBL" id="AWSJ01000160">
    <property type="protein sequence ID" value="ERI09324.1"/>
    <property type="molecule type" value="Genomic_DNA"/>
</dbReference>
<evidence type="ECO:0000313" key="2">
    <source>
        <dbReference type="EMBL" id="ERI09324.1"/>
    </source>
</evidence>
<dbReference type="PATRIC" id="fig|649747.3.peg.2349"/>
<sequence>MLPIYVSWKNEVHCAQLECLRMEDKNKISLLKKWRKQRQGPAWLRAIQVIGVAATLVLIYSGATGLIRLNSSYIENTFIPSQKIHAAATPEAKAFAVMFSREWLVADGMQSRMHEQLTSDIATEKLTWPRVERVEQVWVRKTTAQSQYTGDIELEASVVVNGAMKRYVIHLPIRYTPEHKLYQVSGYPEYKE</sequence>
<evidence type="ECO:0000313" key="3">
    <source>
        <dbReference type="Proteomes" id="UP000016511"/>
    </source>
</evidence>
<feature type="transmembrane region" description="Helical" evidence="1">
    <location>
        <begin position="42"/>
        <end position="63"/>
    </location>
</feature>
<accession>U1WL76</accession>
<organism evidence="2 3">
    <name type="scientific">Aneurinibacillus aneurinilyticus ATCC 12856</name>
    <dbReference type="NCBI Taxonomy" id="649747"/>
    <lineage>
        <taxon>Bacteria</taxon>
        <taxon>Bacillati</taxon>
        <taxon>Bacillota</taxon>
        <taxon>Bacilli</taxon>
        <taxon>Bacillales</taxon>
        <taxon>Paenibacillaceae</taxon>
        <taxon>Aneurinibacillus group</taxon>
        <taxon>Aneurinibacillus</taxon>
    </lineage>
</organism>
<reference evidence="2 3" key="1">
    <citation type="submission" date="2013-08" db="EMBL/GenBank/DDBJ databases">
        <authorList>
            <person name="Weinstock G."/>
            <person name="Sodergren E."/>
            <person name="Wylie T."/>
            <person name="Fulton L."/>
            <person name="Fulton R."/>
            <person name="Fronick C."/>
            <person name="O'Laughlin M."/>
            <person name="Godfrey J."/>
            <person name="Miner T."/>
            <person name="Herter B."/>
            <person name="Appelbaum E."/>
            <person name="Cordes M."/>
            <person name="Lek S."/>
            <person name="Wollam A."/>
            <person name="Pepin K.H."/>
            <person name="Palsikar V.B."/>
            <person name="Mitreva M."/>
            <person name="Wilson R.K."/>
        </authorList>
    </citation>
    <scope>NUCLEOTIDE SEQUENCE [LARGE SCALE GENOMIC DNA]</scope>
    <source>
        <strain evidence="2 3">ATCC 12856</strain>
    </source>
</reference>
<evidence type="ECO:0000256" key="1">
    <source>
        <dbReference type="SAM" id="Phobius"/>
    </source>
</evidence>
<gene>
    <name evidence="2" type="ORF">HMPREF0083_02603</name>
</gene>
<dbReference type="HOGENOM" id="CLU_1412597_0_0_9"/>
<dbReference type="AlphaFoldDB" id="U1WL76"/>
<comment type="caution">
    <text evidence="2">The sequence shown here is derived from an EMBL/GenBank/DDBJ whole genome shotgun (WGS) entry which is preliminary data.</text>
</comment>
<keyword evidence="1" id="KW-1133">Transmembrane helix</keyword>
<protein>
    <submittedName>
        <fullName evidence="2">Uncharacterized protein</fullName>
    </submittedName>
</protein>
<keyword evidence="1" id="KW-0812">Transmembrane</keyword>
<keyword evidence="1" id="KW-0472">Membrane</keyword>
<name>U1WL76_ANEAE</name>